<dbReference type="AlphaFoldDB" id="A0A521B7W2"/>
<dbReference type="Pfam" id="PF09577">
    <property type="entry name" value="Spore_YpjB"/>
    <property type="match status" value="1"/>
</dbReference>
<keyword evidence="1" id="KW-1133">Transmembrane helix</keyword>
<sequence length="286" mass="32977">MFSRLAMGIAFHGLIFMMLFPQIVVAEKTNQSENWARQAEEVDRLVKKKEWEQARRALAQLANGFSSGNFTKSHLSVEGMKALSETLVDLDQELVRVKPRPKRLSYASERMLLAFDALAHDHQPLWHQYESLLKSDVLALKKYIKQDRPEAVRSKGRTLIQHFERIEPALYVSMDSETAGAVRNLLYSLEGEIRKGSLEMNQLSEGVELWERMLEPLFRQKEEELLALAHRNRPTWPEAALVLGGVIVAVLTYVGWKKYKYQQIRVYDRSYSRSNVNPSPKTSRTS</sequence>
<evidence type="ECO:0000313" key="3">
    <source>
        <dbReference type="Proteomes" id="UP000315636"/>
    </source>
</evidence>
<dbReference type="OrthoDB" id="2988195at2"/>
<reference evidence="2 3" key="1">
    <citation type="submission" date="2017-05" db="EMBL/GenBank/DDBJ databases">
        <authorList>
            <person name="Varghese N."/>
            <person name="Submissions S."/>
        </authorList>
    </citation>
    <scope>NUCLEOTIDE SEQUENCE [LARGE SCALE GENOMIC DNA]</scope>
    <source>
        <strain evidence="2 3">DSM 45474</strain>
    </source>
</reference>
<keyword evidence="3" id="KW-1185">Reference proteome</keyword>
<evidence type="ECO:0000313" key="2">
    <source>
        <dbReference type="EMBL" id="SMO43145.1"/>
    </source>
</evidence>
<dbReference type="EMBL" id="FXTI01000001">
    <property type="protein sequence ID" value="SMO43145.1"/>
    <property type="molecule type" value="Genomic_DNA"/>
</dbReference>
<keyword evidence="1" id="KW-0472">Membrane</keyword>
<protein>
    <submittedName>
        <fullName evidence="2">Sporulation protein YpjB</fullName>
    </submittedName>
</protein>
<organism evidence="2 3">
    <name type="scientific">Melghirimyces algeriensis</name>
    <dbReference type="NCBI Taxonomy" id="910412"/>
    <lineage>
        <taxon>Bacteria</taxon>
        <taxon>Bacillati</taxon>
        <taxon>Bacillota</taxon>
        <taxon>Bacilli</taxon>
        <taxon>Bacillales</taxon>
        <taxon>Thermoactinomycetaceae</taxon>
        <taxon>Melghirimyces</taxon>
    </lineage>
</organism>
<gene>
    <name evidence="2" type="ORF">SAMN06264849_101593</name>
</gene>
<keyword evidence="1" id="KW-0812">Transmembrane</keyword>
<name>A0A521B7W2_9BACL</name>
<evidence type="ECO:0000256" key="1">
    <source>
        <dbReference type="SAM" id="Phobius"/>
    </source>
</evidence>
<proteinExistence type="predicted"/>
<dbReference type="InterPro" id="IPR014231">
    <property type="entry name" value="Spore_YpjB"/>
</dbReference>
<feature type="transmembrane region" description="Helical" evidence="1">
    <location>
        <begin position="239"/>
        <end position="256"/>
    </location>
</feature>
<dbReference type="RefSeq" id="WP_142504247.1">
    <property type="nucleotide sequence ID" value="NZ_FXTI01000001.1"/>
</dbReference>
<dbReference type="Proteomes" id="UP000315636">
    <property type="component" value="Unassembled WGS sequence"/>
</dbReference>
<accession>A0A521B7W2</accession>